<comment type="caution">
    <text evidence="1">The sequence shown here is derived from an EMBL/GenBank/DDBJ whole genome shotgun (WGS) entry which is preliminary data.</text>
</comment>
<protein>
    <submittedName>
        <fullName evidence="1">Uncharacterized protein</fullName>
    </submittedName>
</protein>
<dbReference type="EMBL" id="DRBW01000254">
    <property type="protein sequence ID" value="HDM90922.1"/>
    <property type="molecule type" value="Genomic_DNA"/>
</dbReference>
<gene>
    <name evidence="1" type="ORF">ENG67_06930</name>
</gene>
<dbReference type="AlphaFoldDB" id="A0A7C0XBX9"/>
<dbReference type="Proteomes" id="UP000885931">
    <property type="component" value="Unassembled WGS sequence"/>
</dbReference>
<sequence length="131" mass="14836">MYRTTKKRKIGRYILLLLVALVVGKRVLFTGKGAKEEEAIKKSRPEVVAEVKKDLPEDSLPDFASAIQLFPRIRDVFVEKRGDTLVLTGNRKVNLGSGDLMRKLALLDTILALDTSFKSLDFKFKNLVIMR</sequence>
<reference evidence="1" key="1">
    <citation type="journal article" date="2020" name="mSystems">
        <title>Genome- and Community-Level Interaction Insights into Carbon Utilization and Element Cycling Functions of Hydrothermarchaeota in Hydrothermal Sediment.</title>
        <authorList>
            <person name="Zhou Z."/>
            <person name="Liu Y."/>
            <person name="Xu W."/>
            <person name="Pan J."/>
            <person name="Luo Z.H."/>
            <person name="Li M."/>
        </authorList>
    </citation>
    <scope>NUCLEOTIDE SEQUENCE [LARGE SCALE GENOMIC DNA]</scope>
    <source>
        <strain evidence="1">HyVt-237</strain>
    </source>
</reference>
<organism evidence="1">
    <name type="scientific">candidate division WOR-3 bacterium</name>
    <dbReference type="NCBI Taxonomy" id="2052148"/>
    <lineage>
        <taxon>Bacteria</taxon>
        <taxon>Bacteria division WOR-3</taxon>
    </lineage>
</organism>
<name>A0A7C0XBX9_UNCW3</name>
<evidence type="ECO:0000313" key="1">
    <source>
        <dbReference type="EMBL" id="HDM90922.1"/>
    </source>
</evidence>
<proteinExistence type="predicted"/>
<accession>A0A7C0XBX9</accession>